<reference evidence="2 3" key="1">
    <citation type="submission" date="2018-06" db="EMBL/GenBank/DDBJ databases">
        <title>Actinomadura craniellae sp. nov. isolated from marine sponge Craniella sp.</title>
        <authorList>
            <person name="Li L."/>
            <person name="Xu Q.H."/>
            <person name="Lin H.W."/>
            <person name="Lu Y.H."/>
        </authorList>
    </citation>
    <scope>NUCLEOTIDE SEQUENCE [LARGE SCALE GENOMIC DNA]</scope>
    <source>
        <strain evidence="2 3">LHW63021</strain>
    </source>
</reference>
<dbReference type="AlphaFoldDB" id="A0A365H537"/>
<organism evidence="2 3">
    <name type="scientific">Actinomadura craniellae</name>
    <dbReference type="NCBI Taxonomy" id="2231787"/>
    <lineage>
        <taxon>Bacteria</taxon>
        <taxon>Bacillati</taxon>
        <taxon>Actinomycetota</taxon>
        <taxon>Actinomycetes</taxon>
        <taxon>Streptosporangiales</taxon>
        <taxon>Thermomonosporaceae</taxon>
        <taxon>Actinomadura</taxon>
    </lineage>
</organism>
<protein>
    <submittedName>
        <fullName evidence="2">Uncharacterized protein</fullName>
    </submittedName>
</protein>
<feature type="coiled-coil region" evidence="1">
    <location>
        <begin position="10"/>
        <end position="37"/>
    </location>
</feature>
<keyword evidence="3" id="KW-1185">Reference proteome</keyword>
<evidence type="ECO:0000313" key="3">
    <source>
        <dbReference type="Proteomes" id="UP000251891"/>
    </source>
</evidence>
<accession>A0A365H537</accession>
<evidence type="ECO:0000256" key="1">
    <source>
        <dbReference type="SAM" id="Coils"/>
    </source>
</evidence>
<comment type="caution">
    <text evidence="2">The sequence shown here is derived from an EMBL/GenBank/DDBJ whole genome shotgun (WGS) entry which is preliminary data.</text>
</comment>
<dbReference type="OrthoDB" id="3915723at2"/>
<evidence type="ECO:0000313" key="2">
    <source>
        <dbReference type="EMBL" id="RAY14217.1"/>
    </source>
</evidence>
<dbReference type="Proteomes" id="UP000251891">
    <property type="component" value="Unassembled WGS sequence"/>
</dbReference>
<keyword evidence="1" id="KW-0175">Coiled coil</keyword>
<name>A0A365H537_9ACTN</name>
<gene>
    <name evidence="2" type="ORF">DPM19_14640</name>
</gene>
<proteinExistence type="predicted"/>
<dbReference type="EMBL" id="QLYX01000006">
    <property type="protein sequence ID" value="RAY14217.1"/>
    <property type="molecule type" value="Genomic_DNA"/>
</dbReference>
<sequence length="227" mass="24880">MNDARAARQAARLRAALRERDARIQELEQRLIALESSTTVQVGRLVAGAARRPGRRTARLPRELYRLWRRRHDPAPSATRRESERLQLDQLDRPEDRLLKADPYTGFAVAGLFSPAGLAELDGTARVTPLYPHDAASVLEAADVDLLVVDAAAGAPGGPWAYLGVPGMYDREKALVNVLEIARSRNLPAVLWGESPPPALARLDWDLTVPSLGVDDLAERLGLTPVH</sequence>
<dbReference type="RefSeq" id="WP_111867657.1">
    <property type="nucleotide sequence ID" value="NZ_QLYX01000006.1"/>
</dbReference>